<feature type="transmembrane region" description="Helical" evidence="1">
    <location>
        <begin position="7"/>
        <end position="26"/>
    </location>
</feature>
<evidence type="ECO:0000313" key="3">
    <source>
        <dbReference type="Proteomes" id="UP000030715"/>
    </source>
</evidence>
<dbReference type="RefSeq" id="YP_009205956.1">
    <property type="nucleotide sequence ID" value="NC_028881.1"/>
</dbReference>
<keyword evidence="1" id="KW-0812">Transmembrane</keyword>
<organism evidence="2 3">
    <name type="scientific">Escherichia phage vb_EcoM-VR5</name>
    <dbReference type="NCBI Taxonomy" id="1567026"/>
    <lineage>
        <taxon>Viruses</taxon>
        <taxon>Duplodnaviria</taxon>
        <taxon>Heunggongvirae</taxon>
        <taxon>Uroviricota</taxon>
        <taxon>Caudoviricetes</taxon>
        <taxon>Pantevenvirales</taxon>
        <taxon>Straboviridae</taxon>
        <taxon>Tevenvirinae</taxon>
        <taxon>Dhakavirus</taxon>
        <taxon>Dhakavirus vr5</taxon>
    </lineage>
</organism>
<keyword evidence="1" id="KW-1133">Transmembrane helix</keyword>
<evidence type="ECO:0000256" key="1">
    <source>
        <dbReference type="SAM" id="Phobius"/>
    </source>
</evidence>
<dbReference type="EMBL" id="KP007359">
    <property type="protein sequence ID" value="AIZ02049.1"/>
    <property type="molecule type" value="Genomic_DNA"/>
</dbReference>
<accession>A0A0A7HFM8</accession>
<name>A0A0A7HFM8_9CAUD</name>
<protein>
    <submittedName>
        <fullName evidence="2">Uncharacterized protein</fullName>
    </submittedName>
</protein>
<gene>
    <name evidence="2" type="ORF">VR5_262</name>
</gene>
<reference evidence="2 3" key="1">
    <citation type="submission" date="2014-10" db="EMBL/GenBank/DDBJ databases">
        <title>VR bacteriophages - a small but diverse group of low-temperature viruses.</title>
        <authorList>
            <person name="Kaliniene L."/>
            <person name="Meskys R."/>
            <person name="Simoliunas E."/>
            <person name="Zajanckauskaite A."/>
            <person name="Truncaite L."/>
        </authorList>
    </citation>
    <scope>NUCLEOTIDE SEQUENCE [LARGE SCALE GENOMIC DNA]</scope>
</reference>
<proteinExistence type="predicted"/>
<dbReference type="KEGG" id="vg:26632569"/>
<dbReference type="GeneID" id="26632569"/>
<feature type="transmembrane region" description="Helical" evidence="1">
    <location>
        <begin position="32"/>
        <end position="52"/>
    </location>
</feature>
<evidence type="ECO:0000313" key="2">
    <source>
        <dbReference type="EMBL" id="AIZ02049.1"/>
    </source>
</evidence>
<sequence>MQPIYTFIWLVIVIVWVSLFAAGVWVPGPFAVGFICTWFVIDAIVKFLEALVKK</sequence>
<keyword evidence="3" id="KW-1185">Reference proteome</keyword>
<keyword evidence="1" id="KW-0472">Membrane</keyword>
<dbReference type="Proteomes" id="UP000030715">
    <property type="component" value="Segment"/>
</dbReference>
<dbReference type="OrthoDB" id="28750at10239"/>